<evidence type="ECO:0000313" key="8">
    <source>
        <dbReference type="EMBL" id="MDI9242091.1"/>
    </source>
</evidence>
<dbReference type="EMBL" id="JASGBQ010000007">
    <property type="protein sequence ID" value="MDI9242091.1"/>
    <property type="molecule type" value="Genomic_DNA"/>
</dbReference>
<dbReference type="PANTHER" id="PTHR43133:SF8">
    <property type="entry name" value="RNA POLYMERASE SIGMA FACTOR HI_1459-RELATED"/>
    <property type="match status" value="1"/>
</dbReference>
<dbReference type="AlphaFoldDB" id="A0AAP4BCB9"/>
<dbReference type="Proteomes" id="UP001300383">
    <property type="component" value="Unassembled WGS sequence"/>
</dbReference>
<evidence type="ECO:0000256" key="4">
    <source>
        <dbReference type="ARBA" id="ARBA00023125"/>
    </source>
</evidence>
<dbReference type="GO" id="GO:0006352">
    <property type="term" value="P:DNA-templated transcription initiation"/>
    <property type="evidence" value="ECO:0007669"/>
    <property type="project" value="InterPro"/>
</dbReference>
<dbReference type="CDD" id="cd06171">
    <property type="entry name" value="Sigma70_r4"/>
    <property type="match status" value="1"/>
</dbReference>
<keyword evidence="2" id="KW-0805">Transcription regulation</keyword>
<dbReference type="SUPFAM" id="SSF88946">
    <property type="entry name" value="Sigma2 domain of RNA polymerase sigma factors"/>
    <property type="match status" value="1"/>
</dbReference>
<evidence type="ECO:0000259" key="7">
    <source>
        <dbReference type="Pfam" id="PF08281"/>
    </source>
</evidence>
<proteinExistence type="inferred from homology"/>
<dbReference type="SUPFAM" id="SSF88659">
    <property type="entry name" value="Sigma3 and sigma4 domains of RNA polymerase sigma factors"/>
    <property type="match status" value="1"/>
</dbReference>
<keyword evidence="9" id="KW-1185">Reference proteome</keyword>
<dbReference type="InterPro" id="IPR007627">
    <property type="entry name" value="RNA_pol_sigma70_r2"/>
</dbReference>
<evidence type="ECO:0000256" key="3">
    <source>
        <dbReference type="ARBA" id="ARBA00023082"/>
    </source>
</evidence>
<evidence type="ECO:0000313" key="9">
    <source>
        <dbReference type="Proteomes" id="UP001300383"/>
    </source>
</evidence>
<reference evidence="8 9" key="1">
    <citation type="submission" date="2023-05" db="EMBL/GenBank/DDBJ databases">
        <title>[ruminococcus] sp. nov., isolated from a pig farm feces dump.</title>
        <authorList>
            <person name="Chang Y.-H."/>
        </authorList>
    </citation>
    <scope>NUCLEOTIDE SEQUENCE [LARGE SCALE GENOMIC DNA]</scope>
    <source>
        <strain evidence="8 9">YH-rum2234</strain>
    </source>
</reference>
<dbReference type="Gene3D" id="1.10.10.10">
    <property type="entry name" value="Winged helix-like DNA-binding domain superfamily/Winged helix DNA-binding domain"/>
    <property type="match status" value="1"/>
</dbReference>
<evidence type="ECO:0000256" key="2">
    <source>
        <dbReference type="ARBA" id="ARBA00023015"/>
    </source>
</evidence>
<dbReference type="Pfam" id="PF04542">
    <property type="entry name" value="Sigma70_r2"/>
    <property type="match status" value="1"/>
</dbReference>
<dbReference type="Gene3D" id="1.10.1740.10">
    <property type="match status" value="1"/>
</dbReference>
<keyword evidence="4" id="KW-0238">DNA-binding</keyword>
<comment type="similarity">
    <text evidence="1">Belongs to the sigma-70 factor family. ECF subfamily.</text>
</comment>
<dbReference type="InterPro" id="IPR039425">
    <property type="entry name" value="RNA_pol_sigma-70-like"/>
</dbReference>
<name>A0AAP4BCB9_9FIRM</name>
<sequence length="186" mass="21816">MDDKQILDLYWARSENAIQETADKYGRYCHFIAFHILNNVEDSEECVNDTYLRAWKTIPPKRPERLSVFLGKLTRNLSLDRYRRNTAAKRGFGQVALALEELKQCVPAPNSVEQVIDNLTLQEILNRFLGALPAKTRKIFMRRYWYFCSVKEIAEDLNVSESRVKMTLLRARKELRTLLEEEGIML</sequence>
<dbReference type="InterPro" id="IPR013249">
    <property type="entry name" value="RNA_pol_sigma70_r4_t2"/>
</dbReference>
<dbReference type="GO" id="GO:0016987">
    <property type="term" value="F:sigma factor activity"/>
    <property type="evidence" value="ECO:0007669"/>
    <property type="project" value="UniProtKB-KW"/>
</dbReference>
<protein>
    <submittedName>
        <fullName evidence="8">Sigma-70 family RNA polymerase sigma factor</fullName>
    </submittedName>
</protein>
<dbReference type="GO" id="GO:0003677">
    <property type="term" value="F:DNA binding"/>
    <property type="evidence" value="ECO:0007669"/>
    <property type="project" value="UniProtKB-KW"/>
</dbReference>
<keyword evidence="3" id="KW-0731">Sigma factor</keyword>
<evidence type="ECO:0000256" key="5">
    <source>
        <dbReference type="ARBA" id="ARBA00023163"/>
    </source>
</evidence>
<feature type="domain" description="RNA polymerase sigma-70 region 2" evidence="6">
    <location>
        <begin position="24"/>
        <end position="86"/>
    </location>
</feature>
<comment type="caution">
    <text evidence="8">The sequence shown here is derived from an EMBL/GenBank/DDBJ whole genome shotgun (WGS) entry which is preliminary data.</text>
</comment>
<dbReference type="Pfam" id="PF08281">
    <property type="entry name" value="Sigma70_r4_2"/>
    <property type="match status" value="1"/>
</dbReference>
<evidence type="ECO:0000256" key="1">
    <source>
        <dbReference type="ARBA" id="ARBA00010641"/>
    </source>
</evidence>
<evidence type="ECO:0000259" key="6">
    <source>
        <dbReference type="Pfam" id="PF04542"/>
    </source>
</evidence>
<dbReference type="InterPro" id="IPR013324">
    <property type="entry name" value="RNA_pol_sigma_r3/r4-like"/>
</dbReference>
<keyword evidence="5" id="KW-0804">Transcription</keyword>
<accession>A0AAP4BCB9</accession>
<dbReference type="InterPro" id="IPR013325">
    <property type="entry name" value="RNA_pol_sigma_r2"/>
</dbReference>
<dbReference type="PANTHER" id="PTHR43133">
    <property type="entry name" value="RNA POLYMERASE ECF-TYPE SIGMA FACTO"/>
    <property type="match status" value="1"/>
</dbReference>
<dbReference type="InterPro" id="IPR036388">
    <property type="entry name" value="WH-like_DNA-bd_sf"/>
</dbReference>
<gene>
    <name evidence="8" type="ORF">QJ036_06305</name>
</gene>
<organism evidence="8 9">
    <name type="scientific">Fusibacillus kribbianus</name>
    <dbReference type="NCBI Taxonomy" id="3044208"/>
    <lineage>
        <taxon>Bacteria</taxon>
        <taxon>Bacillati</taxon>
        <taxon>Bacillota</taxon>
        <taxon>Clostridia</taxon>
        <taxon>Lachnospirales</taxon>
        <taxon>Lachnospiraceae</taxon>
        <taxon>Fusibacillus</taxon>
    </lineage>
</organism>
<dbReference type="RefSeq" id="WP_283230594.1">
    <property type="nucleotide sequence ID" value="NZ_JASGBQ010000007.1"/>
</dbReference>
<dbReference type="InterPro" id="IPR014284">
    <property type="entry name" value="RNA_pol_sigma-70_dom"/>
</dbReference>
<feature type="domain" description="RNA polymerase sigma factor 70 region 4 type 2" evidence="7">
    <location>
        <begin position="123"/>
        <end position="175"/>
    </location>
</feature>
<dbReference type="NCBIfam" id="TIGR02937">
    <property type="entry name" value="sigma70-ECF"/>
    <property type="match status" value="1"/>
</dbReference>